<dbReference type="SMART" id="SM00388">
    <property type="entry name" value="HisKA"/>
    <property type="match status" value="1"/>
</dbReference>
<evidence type="ECO:0000313" key="6">
    <source>
        <dbReference type="EMBL" id="KGN98136.1"/>
    </source>
</evidence>
<dbReference type="InterPro" id="IPR036097">
    <property type="entry name" value="HisK_dim/P_sf"/>
</dbReference>
<dbReference type="InterPro" id="IPR004358">
    <property type="entry name" value="Sig_transdc_His_kin-like_C"/>
</dbReference>
<feature type="domain" description="Histidine kinase" evidence="5">
    <location>
        <begin position="292"/>
        <end position="514"/>
    </location>
</feature>
<dbReference type="InterPro" id="IPR003661">
    <property type="entry name" value="HisK_dim/P_dom"/>
</dbReference>
<dbReference type="Pfam" id="PF02518">
    <property type="entry name" value="HATPase_c"/>
    <property type="match status" value="1"/>
</dbReference>
<accession>A0A0A2G4F6</accession>
<dbReference type="PRINTS" id="PR00344">
    <property type="entry name" value="BCTRLSENSOR"/>
</dbReference>
<evidence type="ECO:0000256" key="1">
    <source>
        <dbReference type="ARBA" id="ARBA00000085"/>
    </source>
</evidence>
<comment type="catalytic activity">
    <reaction evidence="1">
        <text>ATP + protein L-histidine = ADP + protein N-phospho-L-histidine.</text>
        <dbReference type="EC" id="2.7.13.3"/>
    </reaction>
</comment>
<name>A0A0A2G4F6_9PORP</name>
<keyword evidence="7" id="KW-1185">Reference proteome</keyword>
<dbReference type="STRING" id="266762.HQ36_04290"/>
<evidence type="ECO:0000256" key="2">
    <source>
        <dbReference type="ARBA" id="ARBA00012438"/>
    </source>
</evidence>
<dbReference type="Proteomes" id="UP000030134">
    <property type="component" value="Unassembled WGS sequence"/>
</dbReference>
<dbReference type="GO" id="GO:0000155">
    <property type="term" value="F:phosphorelay sensor kinase activity"/>
    <property type="evidence" value="ECO:0007669"/>
    <property type="project" value="InterPro"/>
</dbReference>
<organism evidence="6 7">
    <name type="scientific">Porphyromonas gingivicanis</name>
    <dbReference type="NCBI Taxonomy" id="266762"/>
    <lineage>
        <taxon>Bacteria</taxon>
        <taxon>Pseudomonadati</taxon>
        <taxon>Bacteroidota</taxon>
        <taxon>Bacteroidia</taxon>
        <taxon>Bacteroidales</taxon>
        <taxon>Porphyromonadaceae</taxon>
        <taxon>Porphyromonas</taxon>
    </lineage>
</organism>
<dbReference type="PANTHER" id="PTHR43547">
    <property type="entry name" value="TWO-COMPONENT HISTIDINE KINASE"/>
    <property type="match status" value="1"/>
</dbReference>
<evidence type="ECO:0000256" key="3">
    <source>
        <dbReference type="ARBA" id="ARBA00022553"/>
    </source>
</evidence>
<dbReference type="InterPro" id="IPR003594">
    <property type="entry name" value="HATPase_dom"/>
</dbReference>
<feature type="transmembrane region" description="Helical" evidence="4">
    <location>
        <begin position="254"/>
        <end position="276"/>
    </location>
</feature>
<dbReference type="SUPFAM" id="SSF47384">
    <property type="entry name" value="Homodimeric domain of signal transducing histidine kinase"/>
    <property type="match status" value="1"/>
</dbReference>
<dbReference type="OrthoDB" id="1933776at2"/>
<dbReference type="RefSeq" id="WP_025842386.1">
    <property type="nucleotide sequence ID" value="NZ_JQZW01000008.1"/>
</dbReference>
<protein>
    <recommendedName>
        <fullName evidence="2">histidine kinase</fullName>
        <ecNumber evidence="2">2.7.13.3</ecNumber>
    </recommendedName>
</protein>
<dbReference type="PANTHER" id="PTHR43547:SF2">
    <property type="entry name" value="HYBRID SIGNAL TRANSDUCTION HISTIDINE KINASE C"/>
    <property type="match status" value="1"/>
</dbReference>
<dbReference type="EMBL" id="JQZW01000008">
    <property type="protein sequence ID" value="KGN98136.1"/>
    <property type="molecule type" value="Genomic_DNA"/>
</dbReference>
<keyword evidence="4" id="KW-0812">Transmembrane</keyword>
<evidence type="ECO:0000256" key="4">
    <source>
        <dbReference type="SAM" id="Phobius"/>
    </source>
</evidence>
<dbReference type="PROSITE" id="PS50109">
    <property type="entry name" value="HIS_KIN"/>
    <property type="match status" value="1"/>
</dbReference>
<comment type="caution">
    <text evidence="6">The sequence shown here is derived from an EMBL/GenBank/DDBJ whole genome shotgun (WGS) entry which is preliminary data.</text>
</comment>
<evidence type="ECO:0000313" key="7">
    <source>
        <dbReference type="Proteomes" id="UP000030134"/>
    </source>
</evidence>
<reference evidence="6 7" key="1">
    <citation type="submission" date="2014-08" db="EMBL/GenBank/DDBJ databases">
        <title>Porphyromonas gingivicanis strain:COT-022_OH1391 Genome sequencing.</title>
        <authorList>
            <person name="Wallis C."/>
            <person name="Deusch O."/>
            <person name="O'Flynn C."/>
            <person name="Davis I."/>
            <person name="Jospin G."/>
            <person name="Darling A.E."/>
            <person name="Coil D.A."/>
            <person name="Alexiev A."/>
            <person name="Horsfall A."/>
            <person name="Kirkwood N."/>
            <person name="Harris S."/>
            <person name="Eisen J.A."/>
        </authorList>
    </citation>
    <scope>NUCLEOTIDE SEQUENCE [LARGE SCALE GENOMIC DNA]</scope>
    <source>
        <strain evidence="7">COT-022 OH1391</strain>
    </source>
</reference>
<evidence type="ECO:0000259" key="5">
    <source>
        <dbReference type="PROSITE" id="PS50109"/>
    </source>
</evidence>
<dbReference type="CDD" id="cd00082">
    <property type="entry name" value="HisKA"/>
    <property type="match status" value="1"/>
</dbReference>
<dbReference type="AlphaFoldDB" id="A0A0A2G4F6"/>
<dbReference type="InterPro" id="IPR036890">
    <property type="entry name" value="HATPase_C_sf"/>
</dbReference>
<gene>
    <name evidence="6" type="ORF">HQ36_04290</name>
</gene>
<keyword evidence="4" id="KW-0472">Membrane</keyword>
<dbReference type="Gene3D" id="1.10.287.130">
    <property type="match status" value="1"/>
</dbReference>
<dbReference type="SMART" id="SM00387">
    <property type="entry name" value="HATPase_c"/>
    <property type="match status" value="1"/>
</dbReference>
<sequence length="518" mass="59084">MKKKRLYNVLIVVASVALLATLLLQIKYMLEMRDSYNDQFFKLAQSAASKAKDIVEKEAISTFIIENLQEHSPLLEKSQYTSPYLNDPKLNEIEKLAKWGALISSSPFSSCPPWMQNYNSDTYSHTSISLDAQKRLTEAYFFQHEAISDIILSSIINLDNDMRPMCEKISHITLLKSLKHNLFLVGIEEPFVYKIHDRKEKVIYEMGPPYGIVGSEKNSIRLPLFDKIALGNASSGFIEVIFYEHNDYQNVFSYAIPSFISIITVFLLFVIAVVLYSRQQIFEKDRHNFVHNMTHELKTPVTSIKLASSMLSQDSIITNKERSKKILEAMQSEAERLFFLADKILQFTLINEGKVCYHFSWFDCTNLVEHALTLYRLQCERLGGSMEGYFEATDTYVNADKIHLQNVIFNLLENAIKYRKPDEAPILSISMTNPMPNVLRIAIKDNGIGIAKVDQKNIFRQYFRVDTGNVHDTKGFGLGLAYVAKTVKDMGGKVGVESKLNVGTTMIVDLPAEELIQR</sequence>
<keyword evidence="4" id="KW-1133">Transmembrane helix</keyword>
<proteinExistence type="predicted"/>
<dbReference type="Gene3D" id="3.30.565.10">
    <property type="entry name" value="Histidine kinase-like ATPase, C-terminal domain"/>
    <property type="match status" value="1"/>
</dbReference>
<keyword evidence="3" id="KW-0597">Phosphoprotein</keyword>
<dbReference type="InterPro" id="IPR005467">
    <property type="entry name" value="His_kinase_dom"/>
</dbReference>
<dbReference type="SUPFAM" id="SSF55874">
    <property type="entry name" value="ATPase domain of HSP90 chaperone/DNA topoisomerase II/histidine kinase"/>
    <property type="match status" value="1"/>
</dbReference>
<dbReference type="Pfam" id="PF00512">
    <property type="entry name" value="HisKA"/>
    <property type="match status" value="1"/>
</dbReference>
<dbReference type="eggNOG" id="COG2205">
    <property type="taxonomic scope" value="Bacteria"/>
</dbReference>
<dbReference type="EC" id="2.7.13.3" evidence="2"/>